<proteinExistence type="predicted"/>
<dbReference type="Proteomes" id="UP000492821">
    <property type="component" value="Unassembled WGS sequence"/>
</dbReference>
<dbReference type="WBParaSite" id="Pan_g10391.t1">
    <property type="protein sequence ID" value="Pan_g10391.t1"/>
    <property type="gene ID" value="Pan_g10391"/>
</dbReference>
<reference evidence="2" key="2">
    <citation type="submission" date="2020-10" db="UniProtKB">
        <authorList>
            <consortium name="WormBaseParasite"/>
        </authorList>
    </citation>
    <scope>IDENTIFICATION</scope>
</reference>
<evidence type="ECO:0000313" key="2">
    <source>
        <dbReference type="WBParaSite" id="Pan_g10391.t1"/>
    </source>
</evidence>
<protein>
    <submittedName>
        <fullName evidence="2">Uncharacterized protein</fullName>
    </submittedName>
</protein>
<accession>A0A7E4UM16</accession>
<reference evidence="1" key="1">
    <citation type="journal article" date="2013" name="Genetics">
        <title>The draft genome and transcriptome of Panagrellus redivivus are shaped by the harsh demands of a free-living lifestyle.</title>
        <authorList>
            <person name="Srinivasan J."/>
            <person name="Dillman A.R."/>
            <person name="Macchietto M.G."/>
            <person name="Heikkinen L."/>
            <person name="Lakso M."/>
            <person name="Fracchia K.M."/>
            <person name="Antoshechkin I."/>
            <person name="Mortazavi A."/>
            <person name="Wong G."/>
            <person name="Sternberg P.W."/>
        </authorList>
    </citation>
    <scope>NUCLEOTIDE SEQUENCE [LARGE SCALE GENOMIC DNA]</scope>
    <source>
        <strain evidence="1">MT8872</strain>
    </source>
</reference>
<evidence type="ECO:0000313" key="1">
    <source>
        <dbReference type="Proteomes" id="UP000492821"/>
    </source>
</evidence>
<name>A0A7E4UM16_PANRE</name>
<dbReference type="AlphaFoldDB" id="A0A7E4UM16"/>
<keyword evidence="1" id="KW-1185">Reference proteome</keyword>
<sequence>MPALPAVPKCVETCSPEGKKRADFHGAQAHPSSTCRGALAHISVAPCTASTQHPIHVALPTCISILFTNNKRFFRVNRLQTLGQRPTTLMTRPSLRKHCLFVHVGFELSLLNSDFDPGSPSSGRECRNVDRKGQKCRL</sequence>
<organism evidence="1 2">
    <name type="scientific">Panagrellus redivivus</name>
    <name type="common">Microworm</name>
    <dbReference type="NCBI Taxonomy" id="6233"/>
    <lineage>
        <taxon>Eukaryota</taxon>
        <taxon>Metazoa</taxon>
        <taxon>Ecdysozoa</taxon>
        <taxon>Nematoda</taxon>
        <taxon>Chromadorea</taxon>
        <taxon>Rhabditida</taxon>
        <taxon>Tylenchina</taxon>
        <taxon>Panagrolaimomorpha</taxon>
        <taxon>Panagrolaimoidea</taxon>
        <taxon>Panagrolaimidae</taxon>
        <taxon>Panagrellus</taxon>
    </lineage>
</organism>